<name>A0A6G6ADX5_9VIRU</name>
<organism evidence="1">
    <name type="scientific">Borely moumouvirus</name>
    <dbReference type="NCBI Taxonomy" id="2712067"/>
    <lineage>
        <taxon>Viruses</taxon>
        <taxon>Varidnaviria</taxon>
        <taxon>Bamfordvirae</taxon>
        <taxon>Nucleocytoviricota</taxon>
        <taxon>Megaviricetes</taxon>
        <taxon>Imitervirales</taxon>
        <taxon>Mimiviridae</taxon>
        <taxon>Megamimivirinae</taxon>
        <taxon>Moumouvirus</taxon>
    </lineage>
</organism>
<evidence type="ECO:0000313" key="1">
    <source>
        <dbReference type="EMBL" id="QID06643.1"/>
    </source>
</evidence>
<dbReference type="EMBL" id="MN175499">
    <property type="protein sequence ID" value="QID06643.1"/>
    <property type="molecule type" value="Genomic_DNA"/>
</dbReference>
<sequence>MLTSSLKLSDLIEELAFTSLLQSNPVIQSDKYHGNIDINVYPNIELEKFKSLILQNFKTSIHLYNIPIDFLDTISSEIYLAMGVEGEVVNHLKWNFNIVKSHGSLHIYAIKAQIINNKININYQTIKLTQKIPKVYNTVKHCARTGGRKYIFAGPRDSECRTHNIPRELNQKELTLIYNNLIISANNIKLIN</sequence>
<accession>A0A6G6ADX5</accession>
<reference evidence="1" key="1">
    <citation type="submission" date="2019-07" db="EMBL/GenBank/DDBJ databases">
        <title>The discovery of a new lineage B mimivirus raises questions about particles surface fibrils.</title>
        <authorList>
            <person name="Silva L.K.S."/>
            <person name="Rodrigues R.A.L."/>
            <person name="Andrade A.C.S.P."/>
            <person name="Hikida H."/>
            <person name="Andreani J."/>
            <person name="Levasseur A."/>
            <person name="La Scola B."/>
            <person name="Abrahao J.S."/>
        </authorList>
    </citation>
    <scope>NUCLEOTIDE SEQUENCE</scope>
    <source>
        <strain evidence="1">B60</strain>
    </source>
</reference>
<proteinExistence type="predicted"/>
<protein>
    <submittedName>
        <fullName evidence="1">Uncharacterized protein</fullName>
    </submittedName>
</protein>